<feature type="region of interest" description="Disordered" evidence="1">
    <location>
        <begin position="55"/>
        <end position="142"/>
    </location>
</feature>
<feature type="transmembrane region" description="Helical" evidence="2">
    <location>
        <begin position="24"/>
        <end position="44"/>
    </location>
</feature>
<keyword evidence="2" id="KW-0472">Membrane</keyword>
<dbReference type="EMBL" id="JAJVDC020000037">
    <property type="protein sequence ID" value="KAL1631886.1"/>
    <property type="molecule type" value="Genomic_DNA"/>
</dbReference>
<sequence>MVDCDAHPNNSACEKPVSDVLKTAVPVSIFAVIFLTAGIVFWVIMRKRRQQERIAEEKARQKYRDLGFDDDEPQRRGKKGAAPPSTRPPPPNNRQSMGPGSETNYHADPNAYLRDNGSSFALSQLHPSLDGQQKPAVQKEFV</sequence>
<feature type="compositionally biased region" description="Basic and acidic residues" evidence="1">
    <location>
        <begin position="55"/>
        <end position="67"/>
    </location>
</feature>
<comment type="caution">
    <text evidence="3">The sequence shown here is derived from an EMBL/GenBank/DDBJ whole genome shotgun (WGS) entry which is preliminary data.</text>
</comment>
<keyword evidence="4" id="KW-1185">Reference proteome</keyword>
<proteinExistence type="predicted"/>
<name>A0ABR3SXR7_9PEZI</name>
<organism evidence="3 4">
    <name type="scientific">Neofusicoccum ribis</name>
    <dbReference type="NCBI Taxonomy" id="45134"/>
    <lineage>
        <taxon>Eukaryota</taxon>
        <taxon>Fungi</taxon>
        <taxon>Dikarya</taxon>
        <taxon>Ascomycota</taxon>
        <taxon>Pezizomycotina</taxon>
        <taxon>Dothideomycetes</taxon>
        <taxon>Dothideomycetes incertae sedis</taxon>
        <taxon>Botryosphaeriales</taxon>
        <taxon>Botryosphaeriaceae</taxon>
        <taxon>Neofusicoccum</taxon>
    </lineage>
</organism>
<dbReference type="Proteomes" id="UP001521116">
    <property type="component" value="Unassembled WGS sequence"/>
</dbReference>
<evidence type="ECO:0000256" key="1">
    <source>
        <dbReference type="SAM" id="MobiDB-lite"/>
    </source>
</evidence>
<protein>
    <submittedName>
        <fullName evidence="3">Uncharacterized protein</fullName>
    </submittedName>
</protein>
<accession>A0ABR3SXR7</accession>
<evidence type="ECO:0000313" key="4">
    <source>
        <dbReference type="Proteomes" id="UP001521116"/>
    </source>
</evidence>
<evidence type="ECO:0000256" key="2">
    <source>
        <dbReference type="SAM" id="Phobius"/>
    </source>
</evidence>
<gene>
    <name evidence="3" type="ORF">SLS56_004248</name>
</gene>
<evidence type="ECO:0000313" key="3">
    <source>
        <dbReference type="EMBL" id="KAL1631886.1"/>
    </source>
</evidence>
<reference evidence="3 4" key="1">
    <citation type="submission" date="2024-02" db="EMBL/GenBank/DDBJ databases">
        <title>De novo assembly and annotation of 12 fungi associated with fruit tree decline syndrome in Ontario, Canada.</title>
        <authorList>
            <person name="Sulman M."/>
            <person name="Ellouze W."/>
            <person name="Ilyukhin E."/>
        </authorList>
    </citation>
    <scope>NUCLEOTIDE SEQUENCE [LARGE SCALE GENOMIC DNA]</scope>
    <source>
        <strain evidence="3 4">M1-105</strain>
    </source>
</reference>
<feature type="compositionally biased region" description="Polar residues" evidence="1">
    <location>
        <begin position="116"/>
        <end position="126"/>
    </location>
</feature>
<keyword evidence="2" id="KW-1133">Transmembrane helix</keyword>
<feature type="compositionally biased region" description="Polar residues" evidence="1">
    <location>
        <begin position="95"/>
        <end position="104"/>
    </location>
</feature>
<keyword evidence="2" id="KW-0812">Transmembrane</keyword>